<evidence type="ECO:0000313" key="1">
    <source>
        <dbReference type="EMBL" id="GII37768.1"/>
    </source>
</evidence>
<accession>A0A8J3U393</accession>
<proteinExistence type="predicted"/>
<evidence type="ECO:0000313" key="2">
    <source>
        <dbReference type="Proteomes" id="UP000622547"/>
    </source>
</evidence>
<dbReference type="Proteomes" id="UP000622547">
    <property type="component" value="Unassembled WGS sequence"/>
</dbReference>
<keyword evidence="2" id="KW-1185">Reference proteome</keyword>
<sequence>MESSPVLASVLEPEAATVVYVVEGPPSVGVSDGLSDGLADGEAQGDSEGVADGLSLGVVLGVALELGVVLGVALSLGEVLGVALSLGEVLGVALELGEVLGVALSLGEVLGVALSDGVVLLDGVALLDALGDGHGDVDGDVDGEADGDPLELADALGVGLSAASARASSRWAAGSACSLTVMSSETGLSEPEVTSGTRAFAASSVNVAVIPVQLTDRDPTCGRGGPSLATSVTASDVPVGSRVRAPEAAAATVAWSTDLSPSTRIRGAATDTVRCATVRVTEPV</sequence>
<dbReference type="AlphaFoldDB" id="A0A8J3U393"/>
<name>A0A8J3U393_9ACTN</name>
<protein>
    <submittedName>
        <fullName evidence="1">Uncharacterized protein</fullName>
    </submittedName>
</protein>
<gene>
    <name evidence="1" type="ORF">Pph01_27710</name>
</gene>
<dbReference type="EMBL" id="BOOP01000009">
    <property type="protein sequence ID" value="GII37768.1"/>
    <property type="molecule type" value="Genomic_DNA"/>
</dbReference>
<comment type="caution">
    <text evidence="1">The sequence shown here is derived from an EMBL/GenBank/DDBJ whole genome shotgun (WGS) entry which is preliminary data.</text>
</comment>
<reference evidence="1 2" key="1">
    <citation type="submission" date="2021-01" db="EMBL/GenBank/DDBJ databases">
        <title>Whole genome shotgun sequence of Planotetraspora phitsanulokensis NBRC 104273.</title>
        <authorList>
            <person name="Komaki H."/>
            <person name="Tamura T."/>
        </authorList>
    </citation>
    <scope>NUCLEOTIDE SEQUENCE [LARGE SCALE GENOMIC DNA]</scope>
    <source>
        <strain evidence="1 2">NBRC 104273</strain>
    </source>
</reference>
<organism evidence="1 2">
    <name type="scientific">Planotetraspora phitsanulokensis</name>
    <dbReference type="NCBI Taxonomy" id="575192"/>
    <lineage>
        <taxon>Bacteria</taxon>
        <taxon>Bacillati</taxon>
        <taxon>Actinomycetota</taxon>
        <taxon>Actinomycetes</taxon>
        <taxon>Streptosporangiales</taxon>
        <taxon>Streptosporangiaceae</taxon>
        <taxon>Planotetraspora</taxon>
    </lineage>
</organism>